<dbReference type="InterPro" id="IPR006311">
    <property type="entry name" value="TAT_signal"/>
</dbReference>
<keyword evidence="4" id="KW-0326">Glycosidase</keyword>
<feature type="chain" id="PRO_5045895891" evidence="2">
    <location>
        <begin position="33"/>
        <end position="458"/>
    </location>
</feature>
<keyword evidence="2" id="KW-0732">Signal</keyword>
<proteinExistence type="inferred from homology"/>
<dbReference type="PROSITE" id="PS51318">
    <property type="entry name" value="TAT"/>
    <property type="match status" value="1"/>
</dbReference>
<gene>
    <name evidence="4" type="primary">bglA</name>
    <name evidence="4" type="ORF">NCTC11535_01749</name>
</gene>
<dbReference type="EC" id="3.2.1.73" evidence="4"/>
<name>A0ABY1VQM7_9ACTO</name>
<dbReference type="EMBL" id="UAPQ01000009">
    <property type="protein sequence ID" value="SPT54052.1"/>
    <property type="molecule type" value="Genomic_DNA"/>
</dbReference>
<evidence type="ECO:0000313" key="4">
    <source>
        <dbReference type="EMBL" id="SPT54052.1"/>
    </source>
</evidence>
<protein>
    <submittedName>
        <fullName evidence="4">Beta-glucanase</fullName>
        <ecNumber evidence="4">3.2.1.73</ecNumber>
    </submittedName>
</protein>
<sequence>MRAISRRSALAGASVGVGVAAASILSPTSAFADGYKYVWKRSINPGETIEETIGECGPDQVVQAKWLYDYSQAPATIYISTAVRQEGKTCYRALVHNTKGNICLRLERCDEKGAKVLAEGPSVPVASYTGRREWILRTTITGNKLEATVDGVAALKLSATDSTIAQGTNVSQTYYLSKQAKTATDIRGNSLKVTSTGSTAPKGFSKLIFEDTFSTGTDFDPTKWAEKYPDWDPAYVKYDWGVNTHDAHRVRDGLGQILWRKRAVPITKWPNPADVRAGVQTVRDVDTANLVTLGKFAFTYGRMEVRVRFPQSHVGLWGGIWMRPTKGDDGEIDLAESWGGGVNTGKVSADVHYSYDSNMKNRHNPKLVEPKPDLTQFHVFAVEKTPDRITFYFDGKKFHEVLSTEYPDRWARAFGPDTPYYLRLCSQAGDTPQTKIDTKTFTEASMDIDYIRVWEMDK</sequence>
<dbReference type="InterPro" id="IPR050546">
    <property type="entry name" value="Glycosyl_Hydrlase_16"/>
</dbReference>
<feature type="signal peptide" evidence="2">
    <location>
        <begin position="1"/>
        <end position="32"/>
    </location>
</feature>
<evidence type="ECO:0000256" key="1">
    <source>
        <dbReference type="ARBA" id="ARBA00006865"/>
    </source>
</evidence>
<reference evidence="4 5" key="1">
    <citation type="submission" date="2018-06" db="EMBL/GenBank/DDBJ databases">
        <authorList>
            <consortium name="Pathogen Informatics"/>
            <person name="Doyle S."/>
        </authorList>
    </citation>
    <scope>NUCLEOTIDE SEQUENCE [LARGE SCALE GENOMIC DNA]</scope>
    <source>
        <strain evidence="4 5">NCTC11535</strain>
    </source>
</reference>
<keyword evidence="5" id="KW-1185">Reference proteome</keyword>
<evidence type="ECO:0000259" key="3">
    <source>
        <dbReference type="PROSITE" id="PS51762"/>
    </source>
</evidence>
<dbReference type="GO" id="GO:0042972">
    <property type="term" value="F:licheninase activity"/>
    <property type="evidence" value="ECO:0007669"/>
    <property type="project" value="UniProtKB-EC"/>
</dbReference>
<feature type="domain" description="GH16" evidence="3">
    <location>
        <begin position="221"/>
        <end position="458"/>
    </location>
</feature>
<dbReference type="RefSeq" id="WP_111836965.1">
    <property type="nucleotide sequence ID" value="NZ_UAPQ01000009.1"/>
</dbReference>
<accession>A0ABY1VQM7</accession>
<dbReference type="InterPro" id="IPR000757">
    <property type="entry name" value="Beta-glucanase-like"/>
</dbReference>
<comment type="caution">
    <text evidence="4">The sequence shown here is derived from an EMBL/GenBank/DDBJ whole genome shotgun (WGS) entry which is preliminary data.</text>
</comment>
<organism evidence="4 5">
    <name type="scientific">Actinomyces bovis</name>
    <dbReference type="NCBI Taxonomy" id="1658"/>
    <lineage>
        <taxon>Bacteria</taxon>
        <taxon>Bacillati</taxon>
        <taxon>Actinomycetota</taxon>
        <taxon>Actinomycetes</taxon>
        <taxon>Actinomycetales</taxon>
        <taxon>Actinomycetaceae</taxon>
        <taxon>Actinomyces</taxon>
    </lineage>
</organism>
<evidence type="ECO:0000313" key="5">
    <source>
        <dbReference type="Proteomes" id="UP000250006"/>
    </source>
</evidence>
<dbReference type="InterPro" id="IPR013320">
    <property type="entry name" value="ConA-like_dom_sf"/>
</dbReference>
<dbReference type="PANTHER" id="PTHR10963:SF55">
    <property type="entry name" value="GLYCOSIDE HYDROLASE FAMILY 16 PROTEIN"/>
    <property type="match status" value="1"/>
</dbReference>
<keyword evidence="4" id="KW-0378">Hydrolase</keyword>
<dbReference type="CDD" id="cd08023">
    <property type="entry name" value="GH16_laminarinase_like"/>
    <property type="match status" value="1"/>
</dbReference>
<dbReference type="SUPFAM" id="SSF49899">
    <property type="entry name" value="Concanavalin A-like lectins/glucanases"/>
    <property type="match status" value="1"/>
</dbReference>
<dbReference type="Gene3D" id="2.60.120.200">
    <property type="match status" value="1"/>
</dbReference>
<dbReference type="Pfam" id="PF00722">
    <property type="entry name" value="Glyco_hydro_16"/>
    <property type="match status" value="1"/>
</dbReference>
<evidence type="ECO:0000256" key="2">
    <source>
        <dbReference type="SAM" id="SignalP"/>
    </source>
</evidence>
<comment type="similarity">
    <text evidence="1">Belongs to the glycosyl hydrolase 16 family.</text>
</comment>
<dbReference type="PANTHER" id="PTHR10963">
    <property type="entry name" value="GLYCOSYL HYDROLASE-RELATED"/>
    <property type="match status" value="1"/>
</dbReference>
<dbReference type="PROSITE" id="PS51762">
    <property type="entry name" value="GH16_2"/>
    <property type="match status" value="1"/>
</dbReference>
<dbReference type="Proteomes" id="UP000250006">
    <property type="component" value="Unassembled WGS sequence"/>
</dbReference>